<comment type="caution">
    <text evidence="1">The sequence shown here is derived from an EMBL/GenBank/DDBJ whole genome shotgun (WGS) entry which is preliminary data.</text>
</comment>
<dbReference type="AlphaFoldDB" id="A0A843XS45"/>
<sequence>MELSTNLACSGVMPNTLEIHTDLRRLNVLGFSSQDWICTIYTGIKSRDSLKTQKVPTDISDWRRNGSGYHHRLVYVDSHISCRQLLSSHNQFLGSKHYLSTDQGRLSTGEDHLSTDGSYLSIATGGFALSGFWKHPICR</sequence>
<protein>
    <submittedName>
        <fullName evidence="1">Uncharacterized protein</fullName>
    </submittedName>
</protein>
<gene>
    <name evidence="1" type="ORF">Taro_055896</name>
</gene>
<name>A0A843XS45_COLES</name>
<evidence type="ECO:0000313" key="1">
    <source>
        <dbReference type="EMBL" id="MQM22838.1"/>
    </source>
</evidence>
<organism evidence="1 2">
    <name type="scientific">Colocasia esculenta</name>
    <name type="common">Wild taro</name>
    <name type="synonym">Arum esculentum</name>
    <dbReference type="NCBI Taxonomy" id="4460"/>
    <lineage>
        <taxon>Eukaryota</taxon>
        <taxon>Viridiplantae</taxon>
        <taxon>Streptophyta</taxon>
        <taxon>Embryophyta</taxon>
        <taxon>Tracheophyta</taxon>
        <taxon>Spermatophyta</taxon>
        <taxon>Magnoliopsida</taxon>
        <taxon>Liliopsida</taxon>
        <taxon>Araceae</taxon>
        <taxon>Aroideae</taxon>
        <taxon>Colocasieae</taxon>
        <taxon>Colocasia</taxon>
    </lineage>
</organism>
<keyword evidence="2" id="KW-1185">Reference proteome</keyword>
<dbReference type="Proteomes" id="UP000652761">
    <property type="component" value="Unassembled WGS sequence"/>
</dbReference>
<accession>A0A843XS45</accession>
<dbReference type="EMBL" id="NMUH01014129">
    <property type="protein sequence ID" value="MQM22838.1"/>
    <property type="molecule type" value="Genomic_DNA"/>
</dbReference>
<reference evidence="1" key="1">
    <citation type="submission" date="2017-07" db="EMBL/GenBank/DDBJ databases">
        <title>Taro Niue Genome Assembly and Annotation.</title>
        <authorList>
            <person name="Atibalentja N."/>
            <person name="Keating K."/>
            <person name="Fields C.J."/>
        </authorList>
    </citation>
    <scope>NUCLEOTIDE SEQUENCE</scope>
    <source>
        <strain evidence="1">Niue_2</strain>
        <tissue evidence="1">Leaf</tissue>
    </source>
</reference>
<proteinExistence type="predicted"/>
<evidence type="ECO:0000313" key="2">
    <source>
        <dbReference type="Proteomes" id="UP000652761"/>
    </source>
</evidence>